<sequence>MTSERKPVPSVTERLLSSGSQLPSLRRNGIFYVLLALFLYIIVVTRPQQTLVLSRMMEVPQIQRIPRNEDQRVEEIPKVEVKSKKLEQKPDWDTLDGIGFEFEENKPIVMDPRFYDMLKLPQCDLTKDKIPSKINIKEAMDQFQKCVRPIVERWRGDIKSMNTKFSETRPCEAAFKDMDVIPMTNLHETKWAILPHCREENIMVTIGIGHDTYGEERLNRTLPNTKFFGADPIIEPNRQLYTAFGKYFPFAIGKKPGFTKFRVLPNQNQKTRKYEFQDVTTIPFTYFLWDILGLKNLPESNPFFFQQIDIAWIDIEGGEFEFLDQFYRGGPMDEKGIVICQFNLEVHSKFNPPGAQVFHDFVFRILDDKRYIFTKVLNTDVGIHRMFFVNVEDEKCVRKFLQ</sequence>
<keyword evidence="4" id="KW-1185">Reference proteome</keyword>
<keyword evidence="1" id="KW-0472">Membrane</keyword>
<dbReference type="STRING" id="1611254.A0A2G5UYL7"/>
<dbReference type="InterPro" id="IPR006342">
    <property type="entry name" value="FkbM_mtfrase"/>
</dbReference>
<organism evidence="3 4">
    <name type="scientific">Caenorhabditis nigoni</name>
    <dbReference type="NCBI Taxonomy" id="1611254"/>
    <lineage>
        <taxon>Eukaryota</taxon>
        <taxon>Metazoa</taxon>
        <taxon>Ecdysozoa</taxon>
        <taxon>Nematoda</taxon>
        <taxon>Chromadorea</taxon>
        <taxon>Rhabditida</taxon>
        <taxon>Rhabditina</taxon>
        <taxon>Rhabditomorpha</taxon>
        <taxon>Rhabditoidea</taxon>
        <taxon>Rhabditidae</taxon>
        <taxon>Peloderinae</taxon>
        <taxon>Caenorhabditis</taxon>
    </lineage>
</organism>
<protein>
    <recommendedName>
        <fullName evidence="2">Methyltransferase FkbM domain-containing protein</fullName>
    </recommendedName>
</protein>
<gene>
    <name evidence="3" type="primary">Cnig_chr_II.g4855</name>
    <name evidence="3" type="ORF">B9Z55_004855</name>
</gene>
<evidence type="ECO:0000313" key="3">
    <source>
        <dbReference type="EMBL" id="PIC44511.1"/>
    </source>
</evidence>
<evidence type="ECO:0000259" key="2">
    <source>
        <dbReference type="Pfam" id="PF05050"/>
    </source>
</evidence>
<keyword evidence="1" id="KW-0812">Transmembrane</keyword>
<dbReference type="Pfam" id="PF05050">
    <property type="entry name" value="Methyltransf_21"/>
    <property type="match status" value="1"/>
</dbReference>
<feature type="domain" description="Methyltransferase FkbM" evidence="2">
    <location>
        <begin position="198"/>
        <end position="372"/>
    </location>
</feature>
<comment type="caution">
    <text evidence="3">The sequence shown here is derived from an EMBL/GenBank/DDBJ whole genome shotgun (WGS) entry which is preliminary data.</text>
</comment>
<evidence type="ECO:0000256" key="1">
    <source>
        <dbReference type="SAM" id="Phobius"/>
    </source>
</evidence>
<dbReference type="PANTHER" id="PTHR22989">
    <property type="entry name" value="UNCHARACTERIZED DUF13 C.ELEGANS"/>
    <property type="match status" value="1"/>
</dbReference>
<accession>A0A2G5UYL7</accession>
<name>A0A2G5UYL7_9PELO</name>
<dbReference type="PANTHER" id="PTHR22989:SF17">
    <property type="entry name" value="METHYLTRANSFERASE FKBM DOMAIN-CONTAINING PROTEIN"/>
    <property type="match status" value="1"/>
</dbReference>
<feature type="transmembrane region" description="Helical" evidence="1">
    <location>
        <begin position="29"/>
        <end position="47"/>
    </location>
</feature>
<proteinExistence type="predicted"/>
<dbReference type="Proteomes" id="UP000230233">
    <property type="component" value="Chromosome II"/>
</dbReference>
<dbReference type="EMBL" id="PDUG01000002">
    <property type="protein sequence ID" value="PIC44511.1"/>
    <property type="molecule type" value="Genomic_DNA"/>
</dbReference>
<keyword evidence="1" id="KW-1133">Transmembrane helix</keyword>
<reference evidence="4" key="1">
    <citation type="submission" date="2017-10" db="EMBL/GenBank/DDBJ databases">
        <title>Rapid genome shrinkage in a self-fertile nematode reveals novel sperm competition proteins.</title>
        <authorList>
            <person name="Yin D."/>
            <person name="Schwarz E.M."/>
            <person name="Thomas C.G."/>
            <person name="Felde R.L."/>
            <person name="Korf I.F."/>
            <person name="Cutter A.D."/>
            <person name="Schartner C.M."/>
            <person name="Ralston E.J."/>
            <person name="Meyer B.J."/>
            <person name="Haag E.S."/>
        </authorList>
    </citation>
    <scope>NUCLEOTIDE SEQUENCE [LARGE SCALE GENOMIC DNA]</scope>
    <source>
        <strain evidence="4">JU1422</strain>
    </source>
</reference>
<dbReference type="OrthoDB" id="5863008at2759"/>
<evidence type="ECO:0000313" key="4">
    <source>
        <dbReference type="Proteomes" id="UP000230233"/>
    </source>
</evidence>
<dbReference type="AlphaFoldDB" id="A0A2G5UYL7"/>